<name>A0ABV6YVD2_UNCC1</name>
<evidence type="ECO:0000256" key="1">
    <source>
        <dbReference type="SAM" id="MobiDB-lite"/>
    </source>
</evidence>
<feature type="domain" description="Fibronectin type-III" evidence="2">
    <location>
        <begin position="2963"/>
        <end position="3054"/>
    </location>
</feature>
<dbReference type="Pfam" id="PF13860">
    <property type="entry name" value="FlgD_ig"/>
    <property type="match status" value="1"/>
</dbReference>
<accession>A0ABV6YVD2</accession>
<evidence type="ECO:0000313" key="3">
    <source>
        <dbReference type="EMBL" id="MFC1850162.1"/>
    </source>
</evidence>
<dbReference type="Pfam" id="PF12245">
    <property type="entry name" value="Big_3_2"/>
    <property type="match status" value="2"/>
</dbReference>
<dbReference type="Gene3D" id="2.60.40.10">
    <property type="entry name" value="Immunoglobulins"/>
    <property type="match status" value="5"/>
</dbReference>
<dbReference type="InterPro" id="IPR025965">
    <property type="entry name" value="FlgD/Vpr_Ig-like"/>
</dbReference>
<dbReference type="PROSITE" id="PS50853">
    <property type="entry name" value="FN3"/>
    <property type="match status" value="2"/>
</dbReference>
<gene>
    <name evidence="3" type="ORF">ACFL27_08230</name>
</gene>
<dbReference type="Pfam" id="PF07705">
    <property type="entry name" value="CARDB"/>
    <property type="match status" value="1"/>
</dbReference>
<dbReference type="CDD" id="cd00063">
    <property type="entry name" value="FN3"/>
    <property type="match status" value="2"/>
</dbReference>
<feature type="non-terminal residue" evidence="3">
    <location>
        <position position="1"/>
    </location>
</feature>
<feature type="region of interest" description="Disordered" evidence="1">
    <location>
        <begin position="4214"/>
        <end position="4269"/>
    </location>
</feature>
<dbReference type="Pfam" id="PF25788">
    <property type="entry name" value="Ig_Rha78A_N"/>
    <property type="match status" value="1"/>
</dbReference>
<dbReference type="InterPro" id="IPR022038">
    <property type="entry name" value="Ig-like_bact"/>
</dbReference>
<dbReference type="SUPFAM" id="SSF110296">
    <property type="entry name" value="Oligoxyloglucan reducing end-specific cellobiohydrolase"/>
    <property type="match status" value="1"/>
</dbReference>
<comment type="caution">
    <text evidence="3">The sequence shown here is derived from an EMBL/GenBank/DDBJ whole genome shotgun (WGS) entry which is preliminary data.</text>
</comment>
<feature type="domain" description="Fibronectin type-III" evidence="2">
    <location>
        <begin position="6416"/>
        <end position="6512"/>
    </location>
</feature>
<dbReference type="InterPro" id="IPR013783">
    <property type="entry name" value="Ig-like_fold"/>
</dbReference>
<dbReference type="InterPro" id="IPR036116">
    <property type="entry name" value="FN3_sf"/>
</dbReference>
<dbReference type="InterPro" id="IPR011635">
    <property type="entry name" value="CARDB"/>
</dbReference>
<dbReference type="InterPro" id="IPR003961">
    <property type="entry name" value="FN3_dom"/>
</dbReference>
<dbReference type="SUPFAM" id="SSF49265">
    <property type="entry name" value="Fibronectin type III"/>
    <property type="match status" value="2"/>
</dbReference>
<feature type="non-terminal residue" evidence="3">
    <location>
        <position position="6709"/>
    </location>
</feature>
<dbReference type="Gene3D" id="2.160.20.10">
    <property type="entry name" value="Single-stranded right-handed beta-helix, Pectin lyase-like"/>
    <property type="match status" value="1"/>
</dbReference>
<sequence>SELALIAHGDCSTPDRIMALNLELDTQRTITAAGSNRTIYKTAAWSPVSAELVYEFATQERDCPNGAGIGIEQDKGPGIWVVRADGAHKDQLLSSFSLLYPQFSPRGATIAYFHDQTDPLAADGTGRDLWMFRNRANCTATITNVAENGNVLSINGTANDLNFDYFEINAALGAYSDLFNISIVEHADTPVINSLLAQWAPPDSGIYRIRLTVYDKAGNQVQTEKIVNFVLQTSSILSAHCEPVLFSPGYDGINDTTTLFFETTAPGSADLKIINNLGIIIYQDTITYTNQGQHSYIWDGLNGQVPFSDGDYVMMLDTGLPGDLVATANVVIDTSPPETLIDVRKAFAFVSVTPEERSGLDSGFVNALDLLVNIPRPSRDQYVNPGDGVFYLIVLKGAQGQWLEMRGTDSGNGFIEWETRAQDEMFFQWVNEYDELVTVYYEYSDTIVTQPHPVLTRRYDQGAWVAVEDCAFGLDCPGMTTCYIVNATGFGCLHAWPVPEIDVYGLVQDVNFKEWTLGYSETAADLSPIVLDTSEQELYLVDTAGDRLPQSIIRLDALSWTAVPYYFSLTAQDKAGNVFRSEEQQPWNELDFHHLGIISHPYAPVEEAFDMFLYGFEIIPGQLTNVRLEFYNVTTQSGWYEVPEADMLHLLVNGYYGEYFRFSLNSAYFIDDIVNILIGSANPPGSLTYRARFVAENNLGETVYSNVKSFSFGCLEETCYEINFYYSDPPWNYVWEDLHLVGNPTDWYELWCDIVKIEGDSVPLNNVLFSPSFYNNVVGQTIPVYARVMHQGTAIPDDAQITSVTLYYREDNDGQWQNFAMTPYHPAEAVYIPNNNIVGLIQQSIPPENAWLIDWNTTTDEFPDGPYYLKAVATDNYGNQAVSQGHWYRPEDPIVVVDNTPPEAAITYPPHEFYTVDNPICFDSSGIPVFGTVTDEHLIKWWLQYSLASGSSSPWVTIVVNDPPTQGNPGVTPAAELCHFHPGDYEIQDTTVNVRLIGRDFAGNQTISDQVSFYIGSYLHLRNFRLNPNQDTRDGWISSTTQSVSRLKASLQYELNQTANMQLMVYSVDPQEEKYDVAFTQTVPPQLCSYTLDPTDAGLLEGIYHVFLSAEDPHCGGIVETWLSEGDVRATIYVDNTPPIANLSPINLEINPTEVEVRGQACDCDSTAVISQMGHYKIEYQNAANPDFWQTLVLPANNLPAEDPDTLLYLWNLEELDEGIYTVRLHVQDHVGNEAEHTQTFELVRLGDLVGTFTATPNLFSNSSQPGTVDHTTITYQILRDNVDVTLEVLDQGGQFVQELDLIAGIDSLDWDGIDGSPLPEGVYSIRITVVVPQHDNYTWEETIPEVEIDSTAPVSAFNNPNESNKADAFWGATNIPVRISVDDVRDHLAGYEVEYALSPDPDDPTPPDNWPPLYTGDNIECNNTLILNWNVSTPEFDTYVALRIRSWDEAGNQSTVSIEEIDLRPHYQFDPNLSFSPEILSPESANTYYRTTTIFYTIDDPVEVTLEIPRIGLESIELISSTVMQPGSHQATWDGRDNNDLLAPSGLYTVKITAYSPFLIVPEHTVIYEIPGLLLDRDYPVVQITSPEEDNAIVSGLVTITGNAYDSGPDPAATFDNYLVEVKAESASQWEIIAQSATPVTNGTLGTWNSHSQEQDTGVYQIRLTALDQGGLESSTIRTVTVVNNLIQDFQADLPVFSPNSDTFFDQLTMTYNYVGDASISDISVQIHACGDGHQEILIYSDTPTTGVNTVFWDEEDTPEGFYILRLTATITSSGYQEIETTTVTVDTKPPLVQITNPVSYSAYENYSSLDISGMIQDEANSLLSYQLEYAPVAGDPNEDDYIPIGLVTESGNVNGVLYTWEIPTDVIVAAFRLTAWDSVHNTSDPTVVSNVEFTHSGDFAPNLDFDPDLFAADLGQQTGISFNQSYSVTKKIRLEILDAAGDSITLVDGPYTPNSYIEPWNGYIDPDTMAEMAPSGNYSVKIIAYPVDQPEPGPNDPFVIKPGLKLDNDAPVVEILTPSASDILGVQVTITGNLHDPPDNIPQSLKEYQLLITDSDNEDIVVLLEETIGPAMLYLWDTTDREDGSYDISLTAKDKVGHDSNTAATVRVTISNDRLQDVDAQPGIFSCSQALGQSTTISYNLIQPLDVRITITGPGIDIPLIDPPHNNGLNSIPWNGRDDGVSFPDVQYLITVEAYNDQFFYSETETTFVDVDSTPPQIQFTSPDPPALIRGNVDVRIQITDPHADSYTLEQAFYKPGDPQSSWIWADVASGAVVGDVVTYSWDSSNLDTYTAFRCTATDIPGNENSAELIDLHPVYTFEPDITLNNTYFSPNGDGILDTTTISYTVTDPMVEITVQILDDQDEVKTWTYSSVLPDTYHLQWDGYASGVDPATDDPAADGAYSVKITATSPFFDPPPANNQLSEQLDGLVLDTQPPVLDISQPAPGEMLSDIVYVTGSVMDQPDTTVPSFGLFTLRVSGDNYGPLEIGTGNSEKDNEILGEWNTVSPEELIGTFTLELEAQDLAGNKNIITRQVSCDNDRIKNFSVNPNLISPRESLGIADFALISFDLTDDIQTIIEVFNDNWSIELDDGTTIRLSGHHEVPWDALAEPPLADGPYIVRITAFISDTYAEVEQALVFIDDTYPEVAIETMNDIVPIPDMVFDTTNVTITITGQISDDHPKMFDIALKQSGDFFTIRSETNTSLPSGSLLSTLIGLNDGHYTLKIHAEDKTDIVSEIEQTFFIDTAPPSVAITSPQDGLLLGSGQGQLEIRGTIIESNLQHYLLEYSLDDENFTRITQGTSTGQDISLALWDITALGDDDYEIRLTALDVAGLTDQDSITISIDSTAPNVALTPFVIGDPGITPAVSDNSPLINDTVDITGTATDIHFQKYILSYALISDGALGTFGTLAESTDPVTDSVLFTWQNLPPDGEYRLQLTGLDTFGHQSVTTLDVIIIRAPPNAPGALTVTQDCREGIYRDVTLEWNPSTSFGVIGYYIYRNDQPITAQYIPSTNFMETLSADGTYTYTVKALNDADLTSDASEPVSVTFDCSPPQAVIVKPQDNEYVGSSGTPIIGTAYSEDDFEQYTISIIDDQNIDTDIKNSVLAVAFGELATWNVDTFDQGAYTIRLTVSDVNGNTGSVEKNVILDKEAPTGQVIDLTATVNFNTVELNWQVEDDPAIFGFLIYRDGDLANAPFPPPDDLSPYVIHELTYIDSGVADGDHYYWVVPVDIALNGGTTSNVVSVTIDTEPPTASLVYPGDRSIIPAGEVLVTGTINDLHLDNYTLSICQGYPQSGTFTVLVDEDNPQAGDEVIELGSIADLLPGINTLKLEVLDQATNQTVVFCTFLATTVLDLTTTFEPETCLNQSPLTIEGQTEPLAEVLLHASDPALKSEIRGTITVDSGSVTPEDTRLFLYLQDPLTFPLTQPVLSATVFFDDGEFHLTDVAPGEYYVIAVKDTDDDGLYDFYGYYDPDGLGITSIIVTSDVITYDVDITIYQQPPPPPGLNFQVVNSVLADITGVFSFTDVPVTEGTNVFYLKARNIFGSQSETLYLPIVIDTVPPEISIQTSGAGDTACFSQTDLALEIAITDPNLEGHTVSLDGLVLEIDGQPQEPTVSVEPIADGYVVYYSISGEGDYQLDISASDCANTINTSSTICLDITPPQIEAPAEGTCFSSALTSVCEVIEPHLDIVEVALLKDGDPVQDFQCGDPLTEDGDYALEITATDTARNSAQISTTFVIDTTIPLVTWQDAINNYQQITDGALFALPVEPIPIVTELHLESENYYYRYEAGDPLEFLPGTVLSASGNYQLLAEASDCAGWTNTTTAQLSFIIDQEAPQITISEPVPDGTYCQPVQPLVSVFDAIDPAPQVSATLNGGPFTLGSIITADGFYTLTVEALDAAGNTSRQSINFTIISSTPELSIDYPGDGHYYNNDILPRISVNSPYPVTIAAALNGSAYDLNQPITAEGEYTLTVSVSINSAVCPNQNSASVHFWIDKTPPVITLTGVEAGFCYAEPVTITFAFTDDFLDAASVVSTLDGTPVESGVDLDCSAKGNHSLSLLAQDLAGNQSDPAYANITFSLNCDFPLLEIAVSTPDILPDTFYNTSSVTFTVTVTDDDPTAVDNLNLTLYTPQNPEGRPYQNESAVDLCPEGAVTPYQVHLDAETHNSCGNSTTEQAFITVVATPLDPPENLNGADNGDGSVLLTWDPVSGVMTKSASSPPQNPGDAPYTDPDAAEKVPVPDPAYDEDARNLPEPEPDPPADGAAGEGPMWSLIQQLPMGNFHDMCYFDPDVIVTAVNRPHYSTDDGQTWNPNGPNTELVGHLSDPINGYIYGSYQGVGCLRSSTGTSWQGTALDTWSFQYHDFAQWLGPDGPGLSNGDIIAGRDNSGWLYYSSDEGVNWTKLVKGQSWVNFNYCIFFWNDYLYAGGPGKGIMRSNTPWDADSWKPISEGGQSPGGTFSVNDYYVHQNLLWAACNYESRIMYSSNGLDWTEIDLSSVANGVGLIANGIYEFNNKLFCFGGAYSGQEFGGFVVSSSDPTNPDSWTLEYLRFKIAVGYNNFNVLSMTQNPQGTELFFTNLIGHVYKRATPGPKDLQTEGQTNPTNVRDFTPEFDFLIDYPDLNDFATFYWIQVNAQADMNGILMWDTGKTEFPDPVQAGTRCIPIEYDGLVLESGLTYYWRVKVWDDEDVAGPFSASNDYFQMTEFADILGYFVYMSTDGGNSYTRLNQTVIPQPDAISVNYISPQLSAGDYCFVVTQVDYCYNESPYSASYCLTISDILPPEPPVLYPLPDPTNVQTMDIPGIAELGTTVNLSRDIEDGSGFIPWSTASTGEWLFAPVQSLHYPLLPTDCVLYSPSPDQNNPVYGEFMAPYQFGGQVYTHFLMSGSGWVRLLSEYDLITYEMILQSVTPLSRAEILAMEPQGTFLFIGTDHFGYDPGSTADFYGYAQYPAQDNITVFYYQAANVMETGDSERMNRFEAIVYPDGRIMLSYGQLGFINSTFGYETGIYFGPLNYQVSGPALATVQITTPQAYGFGNVLFDNVSLDFGVNHFRATASDPSGNESLDSDTVTTHLLDAPSVTILFPEECQVYDTPVTPIYEWFDAADNITVQQVTLNGDSITLDFTISGDGDYTLVAYVEDANGYNDTDTVHFAVDILPPDIEVTKVEDGQPLLDQSLLNIPVIPLISINDPGGLVSTLVHRDSIPVQCGTTDDNSTVSYLFDPVERMMSLYTPENSASLESTSYYGFQFQTTAAGQIISLGRYGTALGTVYVTDSAGTILGSVTIDAEQDQKVELPAPLTLTIGELYHVVFQPLNNSAHQPLLVGPAPTAAGPVEINSGFVSPDLNFPASFSVSPYTLYGIPTIVFEPSTAVSCSSYSTLCHWTHSSQTTQDTFDRDGRYSVDVTVTDLGNNTAQQTIMFEVDRTPPTVEFFNNYYDDTPILDGTIYLGQLMVELRVHDFNLDQITLTANNEPVELNFQGNFQQHLDFDRIYLSEPLTEEGAVELILTVTDLAGYETIIIRDVEISPDNEPTQIVISGVTAETCYNVPVIPLIEVTDNNLDYYTIFLDGKDFSSGTELTCADQGRHRLEVVAYDMIGNQTYQAVDFTIDCSPPSIDVVFLPSQLGRPFFHHEQVSFYIVVQDNLSPEAEIISSALLFTPSFPNGIPYQSEEIVDLCQENQGSADFEITLSVEASDQCGNPHTESLTVTVQIDPPLAPADLAGQSDADSHVQLTWSQVPSIQGETYSSDNCSPTVSAENYPWVENTPQPGALIIPDHFQTLEEALDQAQDGGSIFVRAGNYYSTLQINKHVSLLGENPRTTVIHGKVTIAAAADNAPNTLTIDGFTFTNVLDSQVLTLQDSPLSTISINNCIFNLEYFRDAALLSVNDVSYLSLERCLFYAQSFECHFELIDSLTIRNCSFVGLDLEFTDNHSAAIVQDIGNLFFINNIVANFPYGIYNQGQVLNSRIAYNLFWQTDEYTVDLNLDEGNIYENPYFTAAGINDYTLLPDSGAINAGDPFYGEHPLSGNRYDIGVYEYLGCQETTAVTMPAHTIAGYNVYIRPSSQGTFSQLNATLIPQPYDPAIQVNYETGPLTDDVMFCFAVTSVDSCSVESQLSSEHCVPVPDGIPPRAPGCYHHQSPTAYTRVHLWALAEPFSRTEIERLDDISGTWSVVKDAQAGDYQIRQVSELYHNSDPPDDWSNLHETLTDVLPFAVSFAPPPLGKTFDSFVQYPGGWVCLLAADDPEPDLDPLTAANMEYLSQEIPENTFLIGLAGDFSFYGAGDESFGYKETVDPLSNQAVLVFFWNIALELDPTGTVNRFQIALYEDGRLTWAVETLTAEPCPDLLTTGLYLGESGETVLGAAVTDYAETLPVTFGLVNTFFPNISLDPGMNNFRAMSKDSEANMSETSNVVTIERVQEPHPPLWEYVLAGDAEVFLAWLPNAEPDIVGYFLWRQGPGDAEPVQLNTVPLTELQYHDAGLTNGQPYTYWLQAERDLLDLVSQFSPPRTVIPGGPDLKITASDLSINPAVCKEGELVTLQAEVHNVGPQPAFNVALTFFAETDSGTSVQLGSTEIPEMAPDMSQTVEISFNTTDLVGTPLLSVLVDPYNTISELNETNNTAYIGLTVLPNTSQTFSFLIDLGFIPDGESRFDIDNPVPIWVNIQNVGDLVDAAVQVRIKDSGDHVLTVLDHFEVIAWPAGSVQYLTYDWDCGM</sequence>
<protein>
    <submittedName>
        <fullName evidence="3">FlgD immunoglobulin-like domain containing protein</fullName>
    </submittedName>
</protein>
<evidence type="ECO:0000259" key="2">
    <source>
        <dbReference type="PROSITE" id="PS50853"/>
    </source>
</evidence>
<dbReference type="SUPFAM" id="SSF51126">
    <property type="entry name" value="Pectin lyase-like"/>
    <property type="match status" value="1"/>
</dbReference>
<keyword evidence="4" id="KW-1185">Reference proteome</keyword>
<dbReference type="Proteomes" id="UP001594351">
    <property type="component" value="Unassembled WGS sequence"/>
</dbReference>
<reference evidence="3 4" key="1">
    <citation type="submission" date="2024-09" db="EMBL/GenBank/DDBJ databases">
        <title>Laminarin stimulates single cell rates of sulfate reduction while oxygen inhibits transcriptomic activity in coastal marine sediment.</title>
        <authorList>
            <person name="Lindsay M."/>
            <person name="Orcutt B."/>
            <person name="Emerson D."/>
            <person name="Stepanauskas R."/>
            <person name="D'Angelo T."/>
        </authorList>
    </citation>
    <scope>NUCLEOTIDE SEQUENCE [LARGE SCALE GENOMIC DNA]</scope>
    <source>
        <strain evidence="3">SAG AM-311-K15</strain>
    </source>
</reference>
<dbReference type="SMART" id="SM00060">
    <property type="entry name" value="FN3"/>
    <property type="match status" value="3"/>
</dbReference>
<proteinExistence type="predicted"/>
<evidence type="ECO:0000313" key="4">
    <source>
        <dbReference type="Proteomes" id="UP001594351"/>
    </source>
</evidence>
<dbReference type="InterPro" id="IPR011050">
    <property type="entry name" value="Pectin_lyase_fold/virulence"/>
</dbReference>
<dbReference type="InterPro" id="IPR012334">
    <property type="entry name" value="Pectin_lyas_fold"/>
</dbReference>
<dbReference type="Gene3D" id="2.60.40.4070">
    <property type="match status" value="2"/>
</dbReference>
<dbReference type="EMBL" id="JBHPBY010000080">
    <property type="protein sequence ID" value="MFC1850162.1"/>
    <property type="molecule type" value="Genomic_DNA"/>
</dbReference>
<organism evidence="3 4">
    <name type="scientific">candidate division CSSED10-310 bacterium</name>
    <dbReference type="NCBI Taxonomy" id="2855610"/>
    <lineage>
        <taxon>Bacteria</taxon>
        <taxon>Bacteria division CSSED10-310</taxon>
    </lineage>
</organism>